<dbReference type="InterPro" id="IPR025845">
    <property type="entry name" value="Thg1_C_dom"/>
</dbReference>
<evidence type="ECO:0000256" key="6">
    <source>
        <dbReference type="ARBA" id="ARBA00022694"/>
    </source>
</evidence>
<dbReference type="Gene3D" id="3.30.70.3000">
    <property type="match status" value="2"/>
</dbReference>
<accession>A0A8J5MVS5</accession>
<feature type="domain" description="Thg1 C-terminal" evidence="17">
    <location>
        <begin position="399"/>
        <end position="527"/>
    </location>
</feature>
<name>A0A8J5MVS5_HOMAM</name>
<dbReference type="InterPro" id="IPR007537">
    <property type="entry name" value="tRNAHis_GuaTrfase_Thg1"/>
</dbReference>
<keyword evidence="9" id="KW-0547">Nucleotide-binding</keyword>
<evidence type="ECO:0000256" key="11">
    <source>
        <dbReference type="ARBA" id="ARBA00023134"/>
    </source>
</evidence>
<keyword evidence="8" id="KW-0479">Metal-binding</keyword>
<proteinExistence type="inferred from homology"/>
<keyword evidence="11" id="KW-0342">GTP-binding</keyword>
<evidence type="ECO:0000256" key="8">
    <source>
        <dbReference type="ARBA" id="ARBA00022723"/>
    </source>
</evidence>
<evidence type="ECO:0000256" key="7">
    <source>
        <dbReference type="ARBA" id="ARBA00022695"/>
    </source>
</evidence>
<evidence type="ECO:0000256" key="1">
    <source>
        <dbReference type="ARBA" id="ARBA00001946"/>
    </source>
</evidence>
<evidence type="ECO:0000256" key="5">
    <source>
        <dbReference type="ARBA" id="ARBA00022679"/>
    </source>
</evidence>
<keyword evidence="5" id="KW-0808">Transferase</keyword>
<dbReference type="GO" id="GO:0006400">
    <property type="term" value="P:tRNA modification"/>
    <property type="evidence" value="ECO:0007669"/>
    <property type="project" value="InterPro"/>
</dbReference>
<comment type="subunit">
    <text evidence="15">Homotetramer. Interacts with MFN1 and MFN2; functions as a guanyl-nucleotide exchange factor/GEF for MFN2 and also probably MFN1.</text>
</comment>
<keyword evidence="19" id="KW-1185">Reference proteome</keyword>
<organism evidence="18 19">
    <name type="scientific">Homarus americanus</name>
    <name type="common">American lobster</name>
    <dbReference type="NCBI Taxonomy" id="6706"/>
    <lineage>
        <taxon>Eukaryota</taxon>
        <taxon>Metazoa</taxon>
        <taxon>Ecdysozoa</taxon>
        <taxon>Arthropoda</taxon>
        <taxon>Crustacea</taxon>
        <taxon>Multicrustacea</taxon>
        <taxon>Malacostraca</taxon>
        <taxon>Eumalacostraca</taxon>
        <taxon>Eucarida</taxon>
        <taxon>Decapoda</taxon>
        <taxon>Pleocyemata</taxon>
        <taxon>Astacidea</taxon>
        <taxon>Nephropoidea</taxon>
        <taxon>Nephropidae</taxon>
        <taxon>Homarus</taxon>
    </lineage>
</organism>
<dbReference type="FunFam" id="3.30.70.3000:FF:000001">
    <property type="entry name" value="tRNA(His) guanylyltransferase"/>
    <property type="match status" value="1"/>
</dbReference>
<dbReference type="GO" id="GO:0005525">
    <property type="term" value="F:GTP binding"/>
    <property type="evidence" value="ECO:0007669"/>
    <property type="project" value="UniProtKB-KW"/>
</dbReference>
<dbReference type="InterPro" id="IPR024956">
    <property type="entry name" value="tRNAHis_GuaTrfase_cat"/>
</dbReference>
<feature type="domain" description="tRNAHis guanylyltransferase catalytic" evidence="16">
    <location>
        <begin position="6"/>
        <end position="134"/>
    </location>
</feature>
<sequence length="553" mass="63889">MAKSKFEYVKSFETEDKLDPGHWIVIALHCQNYDRLCKVHGFKRPNDLRFTQLMEASAKSVMEDFKELVMGYGFLGEFNFVFPKSSSLYKRRGPKLLTNLCSLMASSSVHIWPCYFRSVSLCCPPVIEGAIHLFPDDQSLRDYMTQRQLTCHHHNLFNTVFWALVLKVGLSPEDATILLNGKREGEQNEILFSKCNINYNTEDDVFKKGSIILRTTIQMAVTTPNGLTAQRNQSRVITMYTDFIKDNFWKEIFILEQHTKVNAKTNYLKDFERKPKLLPHSWVVVRIDGKGFHKFSERHNFSKPNDNRSIELMNKAALEVMQKFPDIVLSYGQSDEYSFVIDRYSKMMDRRGNKIMSNIVSLFAATYVYNWHNVFGNTTLEYSPAFDARVVLYPNNSCLCDYLSWRQADCHINNMYNTCFWMLVQVGNKSRKEAEERLRGTFAKDKRAILLSDFGLDYDVEDAMYRKGTVMFRQNPRGIGAASSQLAASKLEHLSGNSQGNISSKATSIEKEEGHCITVVTEHTDMIGDQFWTQRPWILGLEQCAKPLDNFYD</sequence>
<keyword evidence="6" id="KW-0819">tRNA processing</keyword>
<reference evidence="18" key="1">
    <citation type="journal article" date="2021" name="Sci. Adv.">
        <title>The American lobster genome reveals insights on longevity, neural, and immune adaptations.</title>
        <authorList>
            <person name="Polinski J.M."/>
            <person name="Zimin A.V."/>
            <person name="Clark K.F."/>
            <person name="Kohn A.B."/>
            <person name="Sadowski N."/>
            <person name="Timp W."/>
            <person name="Ptitsyn A."/>
            <person name="Khanna P."/>
            <person name="Romanova D.Y."/>
            <person name="Williams P."/>
            <person name="Greenwood S.J."/>
            <person name="Moroz L.L."/>
            <person name="Walt D.R."/>
            <person name="Bodnar A.G."/>
        </authorList>
    </citation>
    <scope>NUCLEOTIDE SEQUENCE</scope>
    <source>
        <strain evidence="18">GMGI-L3</strain>
    </source>
</reference>
<dbReference type="EMBL" id="JAHLQT010024334">
    <property type="protein sequence ID" value="KAG7165486.1"/>
    <property type="molecule type" value="Genomic_DNA"/>
</dbReference>
<evidence type="ECO:0000313" key="19">
    <source>
        <dbReference type="Proteomes" id="UP000747542"/>
    </source>
</evidence>
<dbReference type="Pfam" id="PF04446">
    <property type="entry name" value="Thg1"/>
    <property type="match status" value="2"/>
</dbReference>
<comment type="similarity">
    <text evidence="2">Belongs to the tRNA(His) guanylyltransferase family.</text>
</comment>
<evidence type="ECO:0000256" key="13">
    <source>
        <dbReference type="ARBA" id="ARBA00047281"/>
    </source>
</evidence>
<comment type="cofactor">
    <cofactor evidence="1">
        <name>Mg(2+)</name>
        <dbReference type="ChEBI" id="CHEBI:18420"/>
    </cofactor>
</comment>
<evidence type="ECO:0000256" key="10">
    <source>
        <dbReference type="ARBA" id="ARBA00022842"/>
    </source>
</evidence>
<evidence type="ECO:0000256" key="2">
    <source>
        <dbReference type="ARBA" id="ARBA00010113"/>
    </source>
</evidence>
<evidence type="ECO:0000256" key="4">
    <source>
        <dbReference type="ARBA" id="ARBA00022310"/>
    </source>
</evidence>
<evidence type="ECO:0000256" key="9">
    <source>
        <dbReference type="ARBA" id="ARBA00022741"/>
    </source>
</evidence>
<evidence type="ECO:0000313" key="18">
    <source>
        <dbReference type="EMBL" id="KAG7165486.1"/>
    </source>
</evidence>
<dbReference type="InterPro" id="IPR038469">
    <property type="entry name" value="tRNAHis_GuaTrfase_Thg1_sf"/>
</dbReference>
<evidence type="ECO:0000256" key="15">
    <source>
        <dbReference type="ARBA" id="ARBA00065710"/>
    </source>
</evidence>
<comment type="function">
    <text evidence="14">Adds a GMP to the 5'-end of tRNA(His) after transcription and RNase P cleavage. This step is essential for proper recognition of the tRNA and for the fidelity of protein synthesis. Also functions as a guanyl-nucleotide exchange factor/GEF for the MFN1 and MFN2 mitofusins thereby regulating mitochondrial fusion. By regulating both mitochondrial dynamics and bioenergetic function, it contributes to cell survival following oxidative stress.</text>
</comment>
<dbReference type="EC" id="2.7.7.79" evidence="3"/>
<dbReference type="PANTHER" id="PTHR12729">
    <property type="entry name" value="TRNA(HIS) GUANYLYLTRANSFERASE-RELATED"/>
    <property type="match status" value="1"/>
</dbReference>
<feature type="domain" description="tRNAHis guanylyltransferase catalytic" evidence="16">
    <location>
        <begin position="266"/>
        <end position="394"/>
    </location>
</feature>
<evidence type="ECO:0000256" key="3">
    <source>
        <dbReference type="ARBA" id="ARBA00012511"/>
    </source>
</evidence>
<comment type="catalytic activity">
    <reaction evidence="13">
        <text>a 5'-end ribonucleotide-tRNA(His) + GTP + ATP + H2O = a 5'-end phospho-guanosine-ribonucleotide-tRNA(His) + AMP + 2 diphosphate + H(+)</text>
        <dbReference type="Rhea" id="RHEA:54564"/>
        <dbReference type="Rhea" id="RHEA-COMP:14193"/>
        <dbReference type="Rhea" id="RHEA-COMP:14917"/>
        <dbReference type="ChEBI" id="CHEBI:15377"/>
        <dbReference type="ChEBI" id="CHEBI:15378"/>
        <dbReference type="ChEBI" id="CHEBI:30616"/>
        <dbReference type="ChEBI" id="CHEBI:33019"/>
        <dbReference type="ChEBI" id="CHEBI:37565"/>
        <dbReference type="ChEBI" id="CHEBI:138282"/>
        <dbReference type="ChEBI" id="CHEBI:141847"/>
        <dbReference type="ChEBI" id="CHEBI:456215"/>
        <dbReference type="EC" id="2.7.7.79"/>
    </reaction>
</comment>
<keyword evidence="7 18" id="KW-0548">Nucleotidyltransferase</keyword>
<protein>
    <recommendedName>
        <fullName evidence="4">Probable tRNA(His) guanylyltransferase</fullName>
        <ecNumber evidence="3">2.7.7.79</ecNumber>
    </recommendedName>
    <alternativeName>
        <fullName evidence="12">tRNA-histidine guanylyltransferase</fullName>
    </alternativeName>
</protein>
<evidence type="ECO:0000256" key="14">
    <source>
        <dbReference type="ARBA" id="ARBA00058346"/>
    </source>
</evidence>
<keyword evidence="10" id="KW-0460">Magnesium</keyword>
<feature type="domain" description="Thg1 C-terminal" evidence="17">
    <location>
        <begin position="138"/>
        <end position="233"/>
    </location>
</feature>
<evidence type="ECO:0000256" key="12">
    <source>
        <dbReference type="ARBA" id="ARBA00032480"/>
    </source>
</evidence>
<dbReference type="Pfam" id="PF14413">
    <property type="entry name" value="Thg1C"/>
    <property type="match status" value="2"/>
</dbReference>
<evidence type="ECO:0000259" key="16">
    <source>
        <dbReference type="Pfam" id="PF04446"/>
    </source>
</evidence>
<dbReference type="GO" id="GO:0000287">
    <property type="term" value="F:magnesium ion binding"/>
    <property type="evidence" value="ECO:0007669"/>
    <property type="project" value="InterPro"/>
</dbReference>
<gene>
    <name evidence="18" type="primary">THG1-L</name>
    <name evidence="18" type="ORF">Hamer_G028870</name>
</gene>
<dbReference type="GO" id="GO:0008193">
    <property type="term" value="F:tRNA guanylyltransferase activity"/>
    <property type="evidence" value="ECO:0007669"/>
    <property type="project" value="UniProtKB-EC"/>
</dbReference>
<dbReference type="PANTHER" id="PTHR12729:SF6">
    <property type="entry name" value="TRNA(HIS) GUANYLYLTRANSFERASE-RELATED"/>
    <property type="match status" value="1"/>
</dbReference>
<evidence type="ECO:0000259" key="17">
    <source>
        <dbReference type="Pfam" id="PF14413"/>
    </source>
</evidence>
<dbReference type="Proteomes" id="UP000747542">
    <property type="component" value="Unassembled WGS sequence"/>
</dbReference>
<dbReference type="AlphaFoldDB" id="A0A8J5MVS5"/>
<comment type="caution">
    <text evidence="18">The sequence shown here is derived from an EMBL/GenBank/DDBJ whole genome shotgun (WGS) entry which is preliminary data.</text>
</comment>